<dbReference type="EMBL" id="FJNE01000007">
    <property type="protein sequence ID" value="CZQ98622.1"/>
    <property type="molecule type" value="Genomic_DNA"/>
</dbReference>
<dbReference type="STRING" id="140314.SAMN04488076_11025"/>
<accession>A0A143YTQ4</accession>
<name>A0A143YTQ4_9LACT</name>
<evidence type="ECO:0000313" key="1">
    <source>
        <dbReference type="EMBL" id="CZQ98622.1"/>
    </source>
</evidence>
<evidence type="ECO:0000313" key="2">
    <source>
        <dbReference type="Proteomes" id="UP000242754"/>
    </source>
</evidence>
<reference evidence="1 2" key="1">
    <citation type="submission" date="2016-02" db="EMBL/GenBank/DDBJ databases">
        <authorList>
            <person name="Wen L."/>
            <person name="He K."/>
            <person name="Yang H."/>
        </authorList>
    </citation>
    <scope>NUCLEOTIDE SEQUENCE [LARGE SCALE GENOMIC DNA]</scope>
    <source>
        <strain evidence="1">Trichococcus palustris</strain>
    </source>
</reference>
<organism evidence="1 2">
    <name type="scientific">Trichococcus palustris</name>
    <dbReference type="NCBI Taxonomy" id="140314"/>
    <lineage>
        <taxon>Bacteria</taxon>
        <taxon>Bacillati</taxon>
        <taxon>Bacillota</taxon>
        <taxon>Bacilli</taxon>
        <taxon>Lactobacillales</taxon>
        <taxon>Carnobacteriaceae</taxon>
        <taxon>Trichococcus</taxon>
    </lineage>
</organism>
<dbReference type="AlphaFoldDB" id="A0A143YTQ4"/>
<protein>
    <submittedName>
        <fullName evidence="1">Uncharacterized protein</fullName>
    </submittedName>
</protein>
<dbReference type="Proteomes" id="UP000242754">
    <property type="component" value="Unassembled WGS sequence"/>
</dbReference>
<proteinExistence type="predicted"/>
<gene>
    <name evidence="1" type="ORF">Tpal_2294</name>
</gene>
<keyword evidence="2" id="KW-1185">Reference proteome</keyword>
<sequence length="41" mass="4825">MTYNVQSLRMENESNDFLFGIRCNKNVGPKYKKEVALNQFP</sequence>